<dbReference type="InterPro" id="IPR050143">
    <property type="entry name" value="TRIM/RBCC"/>
</dbReference>
<dbReference type="SMART" id="SM00184">
    <property type="entry name" value="RING"/>
    <property type="match status" value="1"/>
</dbReference>
<dbReference type="SUPFAM" id="SSF57845">
    <property type="entry name" value="B-box zinc-binding domain"/>
    <property type="match status" value="1"/>
</dbReference>
<feature type="domain" description="RING-type" evidence="5">
    <location>
        <begin position="15"/>
        <end position="60"/>
    </location>
</feature>
<keyword evidence="3" id="KW-0862">Zinc</keyword>
<dbReference type="SUPFAM" id="SSF57850">
    <property type="entry name" value="RING/U-box"/>
    <property type="match status" value="1"/>
</dbReference>
<dbReference type="Pfam" id="PF00643">
    <property type="entry name" value="zf-B_box"/>
    <property type="match status" value="1"/>
</dbReference>
<dbReference type="FunFam" id="3.30.160.60:FF:000386">
    <property type="entry name" value="Tripartite motif-containing 5 (Predicted)"/>
    <property type="match status" value="1"/>
</dbReference>
<evidence type="ECO:0000256" key="4">
    <source>
        <dbReference type="PROSITE-ProRule" id="PRU00024"/>
    </source>
</evidence>
<dbReference type="PANTHER" id="PTHR24103">
    <property type="entry name" value="E3 UBIQUITIN-PROTEIN LIGASE TRIM"/>
    <property type="match status" value="1"/>
</dbReference>
<evidence type="ECO:0000256" key="1">
    <source>
        <dbReference type="ARBA" id="ARBA00022723"/>
    </source>
</evidence>
<dbReference type="Pfam" id="PF00622">
    <property type="entry name" value="SPRY"/>
    <property type="match status" value="1"/>
</dbReference>
<dbReference type="Gene3D" id="3.30.160.60">
    <property type="entry name" value="Classic Zinc Finger"/>
    <property type="match status" value="1"/>
</dbReference>
<sequence>MDPGSLLKLKEEVTCPICLELLTEPLNLCCGHTFCQACITANNQESMVSEEGQSSCPVCRITYQSGNLRPNRHVANIVETLREVKLSPEEEQKTDLCERHGEKLLLFCKEDGKFICWLCERSQEHRAHHTFLMEEVAQEFKHLIQNERQIVQDCFKNLRGILDSEEQKELQKLAKEEGDILHDLEQSESELVQQSLVLRDLMSELEHRLQGSMVKMLRDVNGIMERSKTFTLKKPKTVSKKQKRVFQVPDLNGMLHVFDELTDVRHYWVDITLDLPKDKQNVAISSDRRQVRYEHRIHRNKKASSVLGSLVITSGKHYWEVDVSEKQSWRVGVCGFKKDSDTSSDRHKKSLWVIGLKNRFVYNALRKFSSSASFNVELILTVPPHRVGIFLDYDAHTVPFYNITNHGFLIYKFSSCSFSQKVYPYFCPMTCTGPMTLCSPSS</sequence>
<keyword evidence="2 4" id="KW-0863">Zinc-finger</keyword>
<evidence type="ECO:0000313" key="8">
    <source>
        <dbReference type="EMBL" id="JAA68671.1"/>
    </source>
</evidence>
<evidence type="ECO:0000259" key="5">
    <source>
        <dbReference type="PROSITE" id="PS50089"/>
    </source>
</evidence>
<accession>A0A0K8RC79</accession>
<dbReference type="InterPro" id="IPR000315">
    <property type="entry name" value="Znf_B-box"/>
</dbReference>
<dbReference type="GO" id="GO:0008270">
    <property type="term" value="F:zinc ion binding"/>
    <property type="evidence" value="ECO:0007669"/>
    <property type="project" value="UniProtKB-KW"/>
</dbReference>
<reference evidence="8" key="1">
    <citation type="submission" date="2012-12" db="EMBL/GenBank/DDBJ databases">
        <title>Identification and characterization of a phenylalanine ammonia-lyase gene family in Isatis indigotica Fort.</title>
        <authorList>
            <person name="Liu Q."/>
            <person name="Chen J."/>
            <person name="Zhou X."/>
            <person name="Di P."/>
            <person name="Xiao Y."/>
            <person name="Xuan H."/>
            <person name="Zhang L."/>
            <person name="Chen W."/>
        </authorList>
    </citation>
    <scope>NUCLEOTIDE SEQUENCE</scope>
    <source>
        <tissue evidence="8">Salivary gland</tissue>
    </source>
</reference>
<keyword evidence="8" id="KW-0436">Ligase</keyword>
<evidence type="ECO:0000256" key="3">
    <source>
        <dbReference type="ARBA" id="ARBA00022833"/>
    </source>
</evidence>
<dbReference type="PROSITE" id="PS50089">
    <property type="entry name" value="ZF_RING_2"/>
    <property type="match status" value="1"/>
</dbReference>
<dbReference type="InterPro" id="IPR027370">
    <property type="entry name" value="Znf-RING_euk"/>
</dbReference>
<dbReference type="InterPro" id="IPR001870">
    <property type="entry name" value="B30.2/SPRY"/>
</dbReference>
<dbReference type="InterPro" id="IPR001841">
    <property type="entry name" value="Znf_RING"/>
</dbReference>
<dbReference type="AlphaFoldDB" id="A0A0K8RC79"/>
<dbReference type="SMART" id="SM00336">
    <property type="entry name" value="BBOX"/>
    <property type="match status" value="1"/>
</dbReference>
<protein>
    <submittedName>
        <fullName evidence="8">Putative e3 ubiquitin ligase</fullName>
    </submittedName>
</protein>
<proteinExistence type="evidence at transcript level"/>
<dbReference type="InterPro" id="IPR013083">
    <property type="entry name" value="Znf_RING/FYVE/PHD"/>
</dbReference>
<dbReference type="InterPro" id="IPR003877">
    <property type="entry name" value="SPRY_dom"/>
</dbReference>
<dbReference type="PROSITE" id="PS50119">
    <property type="entry name" value="ZF_BBOX"/>
    <property type="match status" value="1"/>
</dbReference>
<dbReference type="PROSITE" id="PS50188">
    <property type="entry name" value="B302_SPRY"/>
    <property type="match status" value="1"/>
</dbReference>
<dbReference type="FunFam" id="3.30.40.10:FF:000144">
    <property type="entry name" value="Tripartite motif-containing 5 (Predicted)"/>
    <property type="match status" value="1"/>
</dbReference>
<evidence type="ECO:0000259" key="6">
    <source>
        <dbReference type="PROSITE" id="PS50119"/>
    </source>
</evidence>
<dbReference type="InterPro" id="IPR043136">
    <property type="entry name" value="B30.2/SPRY_sf"/>
</dbReference>
<dbReference type="CDD" id="cd19761">
    <property type="entry name" value="Bbox2_TRIM5-like"/>
    <property type="match status" value="1"/>
</dbReference>
<keyword evidence="1" id="KW-0479">Metal-binding</keyword>
<organism evidence="8">
    <name type="scientific">Ixodes ricinus</name>
    <name type="common">Common tick</name>
    <name type="synonym">Acarus ricinus</name>
    <dbReference type="NCBI Taxonomy" id="34613"/>
    <lineage>
        <taxon>Eukaryota</taxon>
        <taxon>Metazoa</taxon>
        <taxon>Ecdysozoa</taxon>
        <taxon>Arthropoda</taxon>
        <taxon>Chelicerata</taxon>
        <taxon>Arachnida</taxon>
        <taxon>Acari</taxon>
        <taxon>Parasitiformes</taxon>
        <taxon>Ixodida</taxon>
        <taxon>Ixodoidea</taxon>
        <taxon>Ixodidae</taxon>
        <taxon>Ixodinae</taxon>
        <taxon>Ixodes</taxon>
    </lineage>
</organism>
<dbReference type="InterPro" id="IPR017907">
    <property type="entry name" value="Znf_RING_CS"/>
</dbReference>
<feature type="domain" description="B box-type" evidence="6">
    <location>
        <begin position="92"/>
        <end position="134"/>
    </location>
</feature>
<dbReference type="SUPFAM" id="SSF49899">
    <property type="entry name" value="Concanavalin A-like lectins/glucanases"/>
    <property type="match status" value="1"/>
</dbReference>
<dbReference type="PROSITE" id="PS00518">
    <property type="entry name" value="ZF_RING_1"/>
    <property type="match status" value="1"/>
</dbReference>
<dbReference type="InterPro" id="IPR013320">
    <property type="entry name" value="ConA-like_dom_sf"/>
</dbReference>
<dbReference type="PRINTS" id="PR01407">
    <property type="entry name" value="BUTYPHLNCDUF"/>
</dbReference>
<dbReference type="GO" id="GO:0016874">
    <property type="term" value="F:ligase activity"/>
    <property type="evidence" value="ECO:0007669"/>
    <property type="project" value="UniProtKB-KW"/>
</dbReference>
<evidence type="ECO:0000256" key="2">
    <source>
        <dbReference type="ARBA" id="ARBA00022771"/>
    </source>
</evidence>
<dbReference type="EMBL" id="GADI01005137">
    <property type="protein sequence ID" value="JAA68671.1"/>
    <property type="molecule type" value="mRNA"/>
</dbReference>
<dbReference type="InterPro" id="IPR003879">
    <property type="entry name" value="Butyrophylin_SPRY"/>
</dbReference>
<dbReference type="CDD" id="cd16591">
    <property type="entry name" value="RING-HC_TRIM5-like_C-IV"/>
    <property type="match status" value="1"/>
</dbReference>
<dbReference type="Gene3D" id="2.60.120.920">
    <property type="match status" value="1"/>
</dbReference>
<dbReference type="Pfam" id="PF13445">
    <property type="entry name" value="zf-RING_UBOX"/>
    <property type="match status" value="1"/>
</dbReference>
<dbReference type="Gene3D" id="3.30.40.10">
    <property type="entry name" value="Zinc/RING finger domain, C3HC4 (zinc finger)"/>
    <property type="match status" value="1"/>
</dbReference>
<feature type="domain" description="B30.2/SPRY" evidence="7">
    <location>
        <begin position="251"/>
        <end position="442"/>
    </location>
</feature>
<evidence type="ECO:0000259" key="7">
    <source>
        <dbReference type="PROSITE" id="PS50188"/>
    </source>
</evidence>
<dbReference type="SMART" id="SM00449">
    <property type="entry name" value="SPRY"/>
    <property type="match status" value="1"/>
</dbReference>
<name>A0A0K8RC79_IXORI</name>